<evidence type="ECO:0000313" key="8">
    <source>
        <dbReference type="EMBL" id="KAK3927222.1"/>
    </source>
</evidence>
<dbReference type="PANTHER" id="PTHR43880">
    <property type="entry name" value="ALCOHOL DEHYDROGENASE"/>
    <property type="match status" value="1"/>
</dbReference>
<dbReference type="InterPro" id="IPR036291">
    <property type="entry name" value="NAD(P)-bd_dom_sf"/>
</dbReference>
<dbReference type="GO" id="GO:0008270">
    <property type="term" value="F:zinc ion binding"/>
    <property type="evidence" value="ECO:0007669"/>
    <property type="project" value="InterPro"/>
</dbReference>
<evidence type="ECO:0000256" key="3">
    <source>
        <dbReference type="ARBA" id="ARBA00022833"/>
    </source>
</evidence>
<dbReference type="AlphaFoldDB" id="A0AAE1HTN2"/>
<dbReference type="EMBL" id="JAHWGI010001279">
    <property type="protein sequence ID" value="KAK3927222.1"/>
    <property type="molecule type" value="Genomic_DNA"/>
</dbReference>
<dbReference type="SUPFAM" id="SSF51735">
    <property type="entry name" value="NAD(P)-binding Rossmann-fold domains"/>
    <property type="match status" value="1"/>
</dbReference>
<name>A0AAE1HTN2_9NEOP</name>
<keyword evidence="3 6" id="KW-0862">Zinc</keyword>
<dbReference type="InterPro" id="IPR002328">
    <property type="entry name" value="ADH_Zn_CS"/>
</dbReference>
<gene>
    <name evidence="8" type="ORF">KUF71_015528</name>
</gene>
<dbReference type="PROSITE" id="PS00059">
    <property type="entry name" value="ADH_ZINC"/>
    <property type="match status" value="1"/>
</dbReference>
<keyword evidence="5" id="KW-0520">NAD</keyword>
<keyword evidence="4" id="KW-0560">Oxidoreductase</keyword>
<reference evidence="8" key="1">
    <citation type="submission" date="2021-07" db="EMBL/GenBank/DDBJ databases">
        <authorList>
            <person name="Catto M.A."/>
            <person name="Jacobson A."/>
            <person name="Kennedy G."/>
            <person name="Labadie P."/>
            <person name="Hunt B.G."/>
            <person name="Srinivasan R."/>
        </authorList>
    </citation>
    <scope>NUCLEOTIDE SEQUENCE</scope>
    <source>
        <strain evidence="8">PL_HMW_Pooled</strain>
        <tissue evidence="8">Head</tissue>
    </source>
</reference>
<comment type="similarity">
    <text evidence="6">Belongs to the zinc-containing alcohol dehydrogenase family.</text>
</comment>
<evidence type="ECO:0000256" key="1">
    <source>
        <dbReference type="ARBA" id="ARBA00001947"/>
    </source>
</evidence>
<sequence>MSRWSNPDELPITCRAAVCWEPHQPLSIEEVVVEPPQKGEVRVKFLSASICQTDFCCLRGYKIKGFYAGRWPVVPGHEGVGVVESVGPGVTSVQPGDHVIPSFGSQCNECALCKSSRTNQCLVTNENAVLPAGGTRLKVKGQMLYQLASLGTFAEYTVMAETSLARVNKAVPTASLSVMGCCVPTGVGTALNEAGVYPGATCAVWGVGGVGLSIVLGCRMAGAAVIVGVDVNPDKEASARKFGCTDFVNAKTLGKPVSEFLAEKFPGGFDFTFESSGNVEAMNEAFESCRDAGGHCVVVGGSPVGKNLSLFPGHLLNGRKLSGCLFGGYRFRNDLPALVEKVAAGEIPVDDYITGSFKLSEINEAMEVMKTGKGIRIAITFDG</sequence>
<dbReference type="Pfam" id="PF08240">
    <property type="entry name" value="ADH_N"/>
    <property type="match status" value="1"/>
</dbReference>
<dbReference type="GO" id="GO:0051903">
    <property type="term" value="F:S-(hydroxymethyl)glutathione dehydrogenase [NAD(P)+] activity"/>
    <property type="evidence" value="ECO:0007669"/>
    <property type="project" value="TreeGrafter"/>
</dbReference>
<dbReference type="InterPro" id="IPR011032">
    <property type="entry name" value="GroES-like_sf"/>
</dbReference>
<dbReference type="InterPro" id="IPR013154">
    <property type="entry name" value="ADH-like_N"/>
</dbReference>
<dbReference type="SUPFAM" id="SSF50129">
    <property type="entry name" value="GroES-like"/>
    <property type="match status" value="2"/>
</dbReference>
<organism evidence="8 9">
    <name type="scientific">Frankliniella fusca</name>
    <dbReference type="NCBI Taxonomy" id="407009"/>
    <lineage>
        <taxon>Eukaryota</taxon>
        <taxon>Metazoa</taxon>
        <taxon>Ecdysozoa</taxon>
        <taxon>Arthropoda</taxon>
        <taxon>Hexapoda</taxon>
        <taxon>Insecta</taxon>
        <taxon>Pterygota</taxon>
        <taxon>Neoptera</taxon>
        <taxon>Paraneoptera</taxon>
        <taxon>Thysanoptera</taxon>
        <taxon>Terebrantia</taxon>
        <taxon>Thripoidea</taxon>
        <taxon>Thripidae</taxon>
        <taxon>Frankliniella</taxon>
    </lineage>
</organism>
<dbReference type="GO" id="GO:0046294">
    <property type="term" value="P:formaldehyde catabolic process"/>
    <property type="evidence" value="ECO:0007669"/>
    <property type="project" value="TreeGrafter"/>
</dbReference>
<dbReference type="SMART" id="SM00829">
    <property type="entry name" value="PKS_ER"/>
    <property type="match status" value="1"/>
</dbReference>
<dbReference type="Proteomes" id="UP001219518">
    <property type="component" value="Unassembled WGS sequence"/>
</dbReference>
<comment type="caution">
    <text evidence="8">The sequence shown here is derived from an EMBL/GenBank/DDBJ whole genome shotgun (WGS) entry which is preliminary data.</text>
</comment>
<comment type="cofactor">
    <cofactor evidence="1 6">
        <name>Zn(2+)</name>
        <dbReference type="ChEBI" id="CHEBI:29105"/>
    </cofactor>
</comment>
<feature type="domain" description="Enoyl reductase (ER)" evidence="7">
    <location>
        <begin position="21"/>
        <end position="379"/>
    </location>
</feature>
<proteinExistence type="inferred from homology"/>
<evidence type="ECO:0000256" key="6">
    <source>
        <dbReference type="RuleBase" id="RU361277"/>
    </source>
</evidence>
<evidence type="ECO:0000256" key="4">
    <source>
        <dbReference type="ARBA" id="ARBA00023002"/>
    </source>
</evidence>
<reference evidence="8" key="2">
    <citation type="journal article" date="2023" name="BMC Genomics">
        <title>Pest status, molecular evolution, and epigenetic factors derived from the genome assembly of Frankliniella fusca, a thysanopteran phytovirus vector.</title>
        <authorList>
            <person name="Catto M.A."/>
            <person name="Labadie P.E."/>
            <person name="Jacobson A.L."/>
            <person name="Kennedy G.G."/>
            <person name="Srinivasan R."/>
            <person name="Hunt B.G."/>
        </authorList>
    </citation>
    <scope>NUCLEOTIDE SEQUENCE</scope>
    <source>
        <strain evidence="8">PL_HMW_Pooled</strain>
    </source>
</reference>
<dbReference type="Pfam" id="PF00107">
    <property type="entry name" value="ADH_zinc_N"/>
    <property type="match status" value="1"/>
</dbReference>
<dbReference type="GO" id="GO:0005829">
    <property type="term" value="C:cytosol"/>
    <property type="evidence" value="ECO:0007669"/>
    <property type="project" value="TreeGrafter"/>
</dbReference>
<dbReference type="PANTHER" id="PTHR43880:SF12">
    <property type="entry name" value="ALCOHOL DEHYDROGENASE CLASS-3"/>
    <property type="match status" value="1"/>
</dbReference>
<evidence type="ECO:0000259" key="7">
    <source>
        <dbReference type="SMART" id="SM00829"/>
    </source>
</evidence>
<dbReference type="Gene3D" id="3.40.50.720">
    <property type="entry name" value="NAD(P)-binding Rossmann-like Domain"/>
    <property type="match status" value="1"/>
</dbReference>
<dbReference type="InterPro" id="IPR020843">
    <property type="entry name" value="ER"/>
</dbReference>
<accession>A0AAE1HTN2</accession>
<keyword evidence="2 6" id="KW-0479">Metal-binding</keyword>
<evidence type="ECO:0000256" key="2">
    <source>
        <dbReference type="ARBA" id="ARBA00022723"/>
    </source>
</evidence>
<protein>
    <submittedName>
        <fullName evidence="8">Alcohol dehydrogenase class-3</fullName>
    </submittedName>
</protein>
<dbReference type="FunFam" id="3.40.50.720:FF:000003">
    <property type="entry name" value="S-(hydroxymethyl)glutathione dehydrogenase"/>
    <property type="match status" value="1"/>
</dbReference>
<keyword evidence="9" id="KW-1185">Reference proteome</keyword>
<evidence type="ECO:0000313" key="9">
    <source>
        <dbReference type="Proteomes" id="UP001219518"/>
    </source>
</evidence>
<dbReference type="Gene3D" id="3.90.180.10">
    <property type="entry name" value="Medium-chain alcohol dehydrogenases, catalytic domain"/>
    <property type="match status" value="1"/>
</dbReference>
<evidence type="ECO:0000256" key="5">
    <source>
        <dbReference type="ARBA" id="ARBA00023027"/>
    </source>
</evidence>
<dbReference type="InterPro" id="IPR013149">
    <property type="entry name" value="ADH-like_C"/>
</dbReference>